<dbReference type="EMBL" id="CP003504">
    <property type="protein sequence ID" value="AFM69134.1"/>
    <property type="molecule type" value="Genomic_DNA"/>
</dbReference>
<evidence type="ECO:0000313" key="3">
    <source>
        <dbReference type="Proteomes" id="UP000002895"/>
    </source>
</evidence>
<reference evidence="2 3" key="1">
    <citation type="journal article" date="2012" name="J. Bacteriol.">
        <title>Genome sequence of Enterococcus hirae (Streptococcus faecalis) ATCC 9790, a model organism for the study of ion transport, bioenergetics, and copper homeostasis.</title>
        <authorList>
            <person name="Gaechter T."/>
            <person name="Wunderlin C."/>
            <person name="Schmidheini T."/>
            <person name="Solioz M."/>
        </authorList>
    </citation>
    <scope>NUCLEOTIDE SEQUENCE [LARGE SCALE GENOMIC DNA]</scope>
    <source>
        <strain evidence="3">ATCC 9790 / DSM 20160 / JCM 8729 / LMG 6399 / NBRC 3181 / NCIMB 6459 / NCDO 1258 / NCTC 12367 / WDCM 00089 / R</strain>
    </source>
</reference>
<evidence type="ECO:0000313" key="2">
    <source>
        <dbReference type="EMBL" id="AFM69134.1"/>
    </source>
</evidence>
<name>I6T7J8_ENTHA</name>
<evidence type="ECO:0000256" key="1">
    <source>
        <dbReference type="SAM" id="MobiDB-lite"/>
    </source>
</evidence>
<dbReference type="PATRIC" id="fig|768486.3.peg.136"/>
<dbReference type="Proteomes" id="UP000002895">
    <property type="component" value="Chromosome"/>
</dbReference>
<gene>
    <name evidence="2" type="ordered locus">EHR_00700</name>
</gene>
<accession>I6T7J8</accession>
<dbReference type="HOGENOM" id="CLU_3135406_0_0_9"/>
<dbReference type="AlphaFoldDB" id="I6T7J8"/>
<protein>
    <submittedName>
        <fullName evidence="2">Uncharacterized protein</fullName>
    </submittedName>
</protein>
<dbReference type="KEGG" id="ehr:EHR_00700"/>
<feature type="compositionally biased region" description="Basic residues" evidence="1">
    <location>
        <begin position="1"/>
        <end position="15"/>
    </location>
</feature>
<organism evidence="2 3">
    <name type="scientific">Enterococcus hirae (strain ATCC 9790 / DSM 20160 / JCM 8729 / LMG 6399 / NBRC 3181 / NCIMB 6459 / NCDO 1258 / NCTC 12367 / WDCM 00089 / R)</name>
    <dbReference type="NCBI Taxonomy" id="768486"/>
    <lineage>
        <taxon>Bacteria</taxon>
        <taxon>Bacillati</taxon>
        <taxon>Bacillota</taxon>
        <taxon>Bacilli</taxon>
        <taxon>Lactobacillales</taxon>
        <taxon>Enterococcaceae</taxon>
        <taxon>Enterococcus</taxon>
    </lineage>
</organism>
<sequence length="49" mass="5794">MGKTKSKIKKKKRRLEQKSIQNGTANAKLLKKGEVSRWKQLNKRLRVMK</sequence>
<feature type="region of interest" description="Disordered" evidence="1">
    <location>
        <begin position="1"/>
        <end position="28"/>
    </location>
</feature>
<keyword evidence="3" id="KW-1185">Reference proteome</keyword>
<proteinExistence type="predicted"/>